<gene>
    <name evidence="2" type="ORF">ATE48_04240</name>
</gene>
<dbReference type="STRING" id="1759059.ATE48_04240"/>
<feature type="transmembrane region" description="Helical" evidence="1">
    <location>
        <begin position="45"/>
        <end position="73"/>
    </location>
</feature>
<keyword evidence="1" id="KW-1133">Transmembrane helix</keyword>
<sequence length="75" mass="7775">MVFLAQTLLFMLAVAGIVGGTLGLIFFAGGAMNKARPPEMRRRRALFAALCAGGIVASAALGFVAIPAILYLAHQ</sequence>
<keyword evidence="1" id="KW-0472">Membrane</keyword>
<protein>
    <submittedName>
        <fullName evidence="2">Uncharacterized protein</fullName>
    </submittedName>
</protein>
<reference evidence="2 3" key="1">
    <citation type="submission" date="2015-11" db="EMBL/GenBank/DDBJ databases">
        <title>Whole-Genome Sequence of Candidatus Oderbacter manganicum from the National Park Lower Oder Valley, Germany.</title>
        <authorList>
            <person name="Braun B."/>
            <person name="Liere K."/>
            <person name="Szewzyk U."/>
        </authorList>
    </citation>
    <scope>NUCLEOTIDE SEQUENCE [LARGE SCALE GENOMIC DNA]</scope>
    <source>
        <strain evidence="2 3">OTSz_A_272</strain>
    </source>
</reference>
<dbReference type="Proteomes" id="UP000092498">
    <property type="component" value="Chromosome"/>
</dbReference>
<organism evidence="2 3">
    <name type="scientific">Candidatus Viadribacter manganicus</name>
    <dbReference type="NCBI Taxonomy" id="1759059"/>
    <lineage>
        <taxon>Bacteria</taxon>
        <taxon>Pseudomonadati</taxon>
        <taxon>Pseudomonadota</taxon>
        <taxon>Alphaproteobacteria</taxon>
        <taxon>Hyphomonadales</taxon>
        <taxon>Hyphomonadaceae</taxon>
        <taxon>Candidatus Viadribacter</taxon>
    </lineage>
</organism>
<dbReference type="KEGG" id="cbot:ATE48_04240"/>
<feature type="transmembrane region" description="Helical" evidence="1">
    <location>
        <begin position="6"/>
        <end position="33"/>
    </location>
</feature>
<evidence type="ECO:0000256" key="1">
    <source>
        <dbReference type="SAM" id="Phobius"/>
    </source>
</evidence>
<dbReference type="AlphaFoldDB" id="A0A1B1AF43"/>
<dbReference type="EMBL" id="CP013244">
    <property type="protein sequence ID" value="ANP45180.1"/>
    <property type="molecule type" value="Genomic_DNA"/>
</dbReference>
<proteinExistence type="predicted"/>
<keyword evidence="1" id="KW-0812">Transmembrane</keyword>
<name>A0A1B1AF43_9PROT</name>
<dbReference type="OrthoDB" id="9935995at2"/>
<keyword evidence="3" id="KW-1185">Reference proteome</keyword>
<dbReference type="InParanoid" id="A0A1B1AF43"/>
<accession>A0A1B1AF43</accession>
<dbReference type="RefSeq" id="WP_066768120.1">
    <property type="nucleotide sequence ID" value="NZ_CP013244.1"/>
</dbReference>
<evidence type="ECO:0000313" key="3">
    <source>
        <dbReference type="Proteomes" id="UP000092498"/>
    </source>
</evidence>
<evidence type="ECO:0000313" key="2">
    <source>
        <dbReference type="EMBL" id="ANP45180.1"/>
    </source>
</evidence>